<dbReference type="InterPro" id="IPR002104">
    <property type="entry name" value="Integrase_catalytic"/>
</dbReference>
<evidence type="ECO:0000256" key="1">
    <source>
        <dbReference type="ARBA" id="ARBA00004496"/>
    </source>
</evidence>
<evidence type="ECO:0000256" key="7">
    <source>
        <dbReference type="ARBA" id="ARBA00023172"/>
    </source>
</evidence>
<proteinExistence type="inferred from homology"/>
<comment type="function">
    <text evidence="9">Site-specific tyrosine recombinase, which acts by catalyzing the cutting and rejoining of the recombining DNA molecules. The XerC-XerD complex is essential to convert dimers of the bacterial chromosome into monomers to permit their segregation at cell division. It also contributes to the segregational stability of plasmids.</text>
</comment>
<evidence type="ECO:0000256" key="6">
    <source>
        <dbReference type="ARBA" id="ARBA00023125"/>
    </source>
</evidence>
<dbReference type="CDD" id="cd00798">
    <property type="entry name" value="INT_XerDC_C"/>
    <property type="match status" value="1"/>
</dbReference>
<comment type="similarity">
    <text evidence="9">Belongs to the 'phage' integrase family. XerC subfamily.</text>
</comment>
<protein>
    <recommendedName>
        <fullName evidence="9">Tyrosine recombinase XerC</fullName>
    </recommendedName>
</protein>
<keyword evidence="13" id="KW-1185">Reference proteome</keyword>
<dbReference type="PANTHER" id="PTHR30349:SF41">
    <property type="entry name" value="INTEGRASE_RECOMBINASE PROTEIN MJ0367-RELATED"/>
    <property type="match status" value="1"/>
</dbReference>
<accession>A0ABW5UXQ9</accession>
<evidence type="ECO:0000256" key="3">
    <source>
        <dbReference type="ARBA" id="ARBA00022618"/>
    </source>
</evidence>
<evidence type="ECO:0000256" key="5">
    <source>
        <dbReference type="ARBA" id="ARBA00022908"/>
    </source>
</evidence>
<comment type="subcellular location">
    <subcellularLocation>
        <location evidence="1 9">Cytoplasm</location>
    </subcellularLocation>
</comment>
<keyword evidence="5 9" id="KW-0229">DNA integration</keyword>
<evidence type="ECO:0000259" key="11">
    <source>
        <dbReference type="PROSITE" id="PS51900"/>
    </source>
</evidence>
<dbReference type="InterPro" id="IPR013762">
    <property type="entry name" value="Integrase-like_cat_sf"/>
</dbReference>
<feature type="active site" description="O-(3'-phospho-DNA)-tyrosine intermediate" evidence="9">
    <location>
        <position position="282"/>
    </location>
</feature>
<dbReference type="SUPFAM" id="SSF47823">
    <property type="entry name" value="lambda integrase-like, N-terminal domain"/>
    <property type="match status" value="1"/>
</dbReference>
<feature type="active site" evidence="9">
    <location>
        <position position="152"/>
    </location>
</feature>
<dbReference type="InterPro" id="IPR050090">
    <property type="entry name" value="Tyrosine_recombinase_XerCD"/>
</dbReference>
<keyword evidence="3 9" id="KW-0132">Cell division</keyword>
<feature type="active site" evidence="9">
    <location>
        <position position="176"/>
    </location>
</feature>
<dbReference type="Gene3D" id="1.10.150.130">
    <property type="match status" value="1"/>
</dbReference>
<dbReference type="PROSITE" id="PS51898">
    <property type="entry name" value="TYR_RECOMBINASE"/>
    <property type="match status" value="1"/>
</dbReference>
<dbReference type="Proteomes" id="UP001597492">
    <property type="component" value="Unassembled WGS sequence"/>
</dbReference>
<dbReference type="Pfam" id="PF00589">
    <property type="entry name" value="Phage_integrase"/>
    <property type="match status" value="1"/>
</dbReference>
<keyword evidence="8 9" id="KW-0131">Cell cycle</keyword>
<feature type="domain" description="Tyr recombinase" evidence="10">
    <location>
        <begin position="108"/>
        <end position="295"/>
    </location>
</feature>
<evidence type="ECO:0000256" key="8">
    <source>
        <dbReference type="ARBA" id="ARBA00023306"/>
    </source>
</evidence>
<dbReference type="InterPro" id="IPR044068">
    <property type="entry name" value="CB"/>
</dbReference>
<dbReference type="HAMAP" id="MF_01808">
    <property type="entry name" value="Recomb_XerC_XerD"/>
    <property type="match status" value="1"/>
</dbReference>
<keyword evidence="2 9" id="KW-0963">Cytoplasm</keyword>
<name>A0ABW5UXQ9_9MICO</name>
<dbReference type="SUPFAM" id="SSF56349">
    <property type="entry name" value="DNA breaking-rejoining enzymes"/>
    <property type="match status" value="1"/>
</dbReference>
<gene>
    <name evidence="9" type="primary">xerC</name>
    <name evidence="12" type="ORF">ACFSW7_02145</name>
</gene>
<organism evidence="12 13">
    <name type="scientific">Gulosibacter faecalis</name>
    <dbReference type="NCBI Taxonomy" id="272240"/>
    <lineage>
        <taxon>Bacteria</taxon>
        <taxon>Bacillati</taxon>
        <taxon>Actinomycetota</taxon>
        <taxon>Actinomycetes</taxon>
        <taxon>Micrococcales</taxon>
        <taxon>Microbacteriaceae</taxon>
        <taxon>Gulosibacter</taxon>
    </lineage>
</organism>
<keyword evidence="6 9" id="KW-0238">DNA-binding</keyword>
<dbReference type="InterPro" id="IPR004107">
    <property type="entry name" value="Integrase_SAM-like_N"/>
</dbReference>
<dbReference type="RefSeq" id="WP_019619262.1">
    <property type="nucleotide sequence ID" value="NZ_JBHUNE010000002.1"/>
</dbReference>
<feature type="active site" evidence="9">
    <location>
        <position position="250"/>
    </location>
</feature>
<feature type="domain" description="Core-binding (CB)" evidence="11">
    <location>
        <begin position="1"/>
        <end position="88"/>
    </location>
</feature>
<dbReference type="EMBL" id="JBHUNE010000002">
    <property type="protein sequence ID" value="MFD2757177.1"/>
    <property type="molecule type" value="Genomic_DNA"/>
</dbReference>
<dbReference type="PANTHER" id="PTHR30349">
    <property type="entry name" value="PHAGE INTEGRASE-RELATED"/>
    <property type="match status" value="1"/>
</dbReference>
<dbReference type="InterPro" id="IPR010998">
    <property type="entry name" value="Integrase_recombinase_N"/>
</dbReference>
<feature type="active site" evidence="9">
    <location>
        <position position="273"/>
    </location>
</feature>
<sequence>MAGLRESIEDYVVALDREFGRSPNTCRAALGDLTRFADHVKRGGKVDARELTLEDYREWLWAENEQGHSAATIARRASVARRFSAWCHSTGRGDDVARRLKSPKVGRSLPRLVTETQMGDIFASLRTRADEGAPTALRDLAIVELLYATGMRVSELASLDTTSLDRTAQTARVIGKGDVERVIPYGRPAAVALTAWLERGRPELANDASGEALFLGARGGRINTRSVYELSRSLLELAPGQGPSGPHTFRHTAATHLLDGGADLRGVQEYLGHADLGTTQIYTHVSAERLRDTYRRAHPRA</sequence>
<evidence type="ECO:0000256" key="2">
    <source>
        <dbReference type="ARBA" id="ARBA00022490"/>
    </source>
</evidence>
<keyword evidence="7 9" id="KW-0233">DNA recombination</keyword>
<reference evidence="13" key="1">
    <citation type="journal article" date="2019" name="Int. J. Syst. Evol. Microbiol.">
        <title>The Global Catalogue of Microorganisms (GCM) 10K type strain sequencing project: providing services to taxonomists for standard genome sequencing and annotation.</title>
        <authorList>
            <consortium name="The Broad Institute Genomics Platform"/>
            <consortium name="The Broad Institute Genome Sequencing Center for Infectious Disease"/>
            <person name="Wu L."/>
            <person name="Ma J."/>
        </authorList>
    </citation>
    <scope>NUCLEOTIDE SEQUENCE [LARGE SCALE GENOMIC DNA]</scope>
    <source>
        <strain evidence="13">TISTR 1514</strain>
    </source>
</reference>
<dbReference type="Gene3D" id="1.10.443.10">
    <property type="entry name" value="Intergrase catalytic core"/>
    <property type="match status" value="1"/>
</dbReference>
<evidence type="ECO:0000313" key="13">
    <source>
        <dbReference type="Proteomes" id="UP001597492"/>
    </source>
</evidence>
<dbReference type="Pfam" id="PF02899">
    <property type="entry name" value="Phage_int_SAM_1"/>
    <property type="match status" value="1"/>
</dbReference>
<keyword evidence="4 9" id="KW-0159">Chromosome partition</keyword>
<feature type="active site" evidence="9">
    <location>
        <position position="247"/>
    </location>
</feature>
<dbReference type="PROSITE" id="PS51900">
    <property type="entry name" value="CB"/>
    <property type="match status" value="1"/>
</dbReference>
<comment type="subunit">
    <text evidence="9">Forms a cyclic heterotetrameric complex composed of two molecules of XerC and two molecules of XerD.</text>
</comment>
<dbReference type="InterPro" id="IPR011010">
    <property type="entry name" value="DNA_brk_join_enz"/>
</dbReference>
<evidence type="ECO:0000313" key="12">
    <source>
        <dbReference type="EMBL" id="MFD2757177.1"/>
    </source>
</evidence>
<comment type="caution">
    <text evidence="12">The sequence shown here is derived from an EMBL/GenBank/DDBJ whole genome shotgun (WGS) entry which is preliminary data.</text>
</comment>
<evidence type="ECO:0000256" key="9">
    <source>
        <dbReference type="HAMAP-Rule" id="MF_01808"/>
    </source>
</evidence>
<dbReference type="InterPro" id="IPR023009">
    <property type="entry name" value="Tyrosine_recombinase_XerC/XerD"/>
</dbReference>
<evidence type="ECO:0000259" key="10">
    <source>
        <dbReference type="PROSITE" id="PS51898"/>
    </source>
</evidence>
<evidence type="ECO:0000256" key="4">
    <source>
        <dbReference type="ARBA" id="ARBA00022829"/>
    </source>
</evidence>